<keyword evidence="2" id="KW-1185">Reference proteome</keyword>
<dbReference type="OrthoDB" id="1363765at2"/>
<accession>A0A2V4X0S1</accession>
<dbReference type="EMBL" id="QJTD01000001">
    <property type="protein sequence ID" value="PYE83496.1"/>
    <property type="molecule type" value="Genomic_DNA"/>
</dbReference>
<evidence type="ECO:0000313" key="1">
    <source>
        <dbReference type="EMBL" id="PYE83496.1"/>
    </source>
</evidence>
<name>A0A2V4X0S1_9FLAO</name>
<dbReference type="Proteomes" id="UP000248054">
    <property type="component" value="Unassembled WGS sequence"/>
</dbReference>
<sequence>METANIDFIRGVYEKTSSNKDGTRIDFKRITPVTQNNTLLTDIARLELDNGFHDRSRFFEYWIYFKSDAWVRSSKTGLANSNITNIFYGDIPRTLNLITKTNKGKDFENPQHLIFVYGSDIKKKFVVDIFKDFYITDKTLLLLFLRDHYIKHIYTKKNRL</sequence>
<organism evidence="1 2">
    <name type="scientific">Winogradskyella epiphytica</name>
    <dbReference type="NCBI Taxonomy" id="262005"/>
    <lineage>
        <taxon>Bacteria</taxon>
        <taxon>Pseudomonadati</taxon>
        <taxon>Bacteroidota</taxon>
        <taxon>Flavobacteriia</taxon>
        <taxon>Flavobacteriales</taxon>
        <taxon>Flavobacteriaceae</taxon>
        <taxon>Winogradskyella</taxon>
    </lineage>
</organism>
<gene>
    <name evidence="1" type="ORF">DFQ11_101932</name>
</gene>
<protein>
    <submittedName>
        <fullName evidence="1">Uncharacterized protein</fullName>
    </submittedName>
</protein>
<dbReference type="AlphaFoldDB" id="A0A2V4X0S1"/>
<evidence type="ECO:0000313" key="2">
    <source>
        <dbReference type="Proteomes" id="UP000248054"/>
    </source>
</evidence>
<dbReference type="RefSeq" id="WP_110474648.1">
    <property type="nucleotide sequence ID" value="NZ_BMWQ01000001.1"/>
</dbReference>
<proteinExistence type="predicted"/>
<comment type="caution">
    <text evidence="1">The sequence shown here is derived from an EMBL/GenBank/DDBJ whole genome shotgun (WGS) entry which is preliminary data.</text>
</comment>
<reference evidence="1 2" key="1">
    <citation type="submission" date="2018-06" db="EMBL/GenBank/DDBJ databases">
        <title>Genomic Encyclopedia of Type Strains, Phase III (KMG-III): the genomes of soil and plant-associated and newly described type strains.</title>
        <authorList>
            <person name="Whitman W."/>
        </authorList>
    </citation>
    <scope>NUCLEOTIDE SEQUENCE [LARGE SCALE GENOMIC DNA]</scope>
    <source>
        <strain evidence="1 2">CECT 7945</strain>
    </source>
</reference>